<protein>
    <submittedName>
        <fullName evidence="1">Uncharacterized protein</fullName>
    </submittedName>
</protein>
<accession>A0A0H5RBV3</accession>
<organism evidence="1">
    <name type="scientific">Spongospora subterranea</name>
    <dbReference type="NCBI Taxonomy" id="70186"/>
    <lineage>
        <taxon>Eukaryota</taxon>
        <taxon>Sar</taxon>
        <taxon>Rhizaria</taxon>
        <taxon>Endomyxa</taxon>
        <taxon>Phytomyxea</taxon>
        <taxon>Plasmodiophorida</taxon>
        <taxon>Plasmodiophoridae</taxon>
        <taxon>Spongospora</taxon>
    </lineage>
</organism>
<evidence type="ECO:0000313" key="1">
    <source>
        <dbReference type="EMBL" id="CRZ11251.1"/>
    </source>
</evidence>
<name>A0A0H5RBV3_9EUKA</name>
<reference evidence="1" key="1">
    <citation type="submission" date="2015-04" db="EMBL/GenBank/DDBJ databases">
        <title>The genome sequence of the plant pathogenic Rhizarian Plasmodiophora brassicae reveals insights in its biotrophic life cycle and the origin of chitin synthesis.</title>
        <authorList>
            <person name="Schwelm A."/>
            <person name="Fogelqvist J."/>
            <person name="Knaust A."/>
            <person name="Julke S."/>
            <person name="Lilja T."/>
            <person name="Dhandapani V."/>
            <person name="Bonilla-Rosso G."/>
            <person name="Karlsson M."/>
            <person name="Shevchenko A."/>
            <person name="Choi S.R."/>
            <person name="Kim H.G."/>
            <person name="Park J.Y."/>
            <person name="Lim Y.P."/>
            <person name="Ludwig-Muller J."/>
            <person name="Dixelius C."/>
        </authorList>
    </citation>
    <scope>NUCLEOTIDE SEQUENCE</scope>
    <source>
        <tissue evidence="1">Potato root galls</tissue>
    </source>
</reference>
<dbReference type="AlphaFoldDB" id="A0A0H5RBV3"/>
<proteinExistence type="predicted"/>
<dbReference type="EMBL" id="HACM01010809">
    <property type="protein sequence ID" value="CRZ11251.1"/>
    <property type="molecule type" value="Transcribed_RNA"/>
</dbReference>
<sequence>MGVQPARRIESKTWYRCWSSGFTPKGQLLSGVAPTTANQFKGQMQRTNGVILLLLLTIGLYRHQRHRHNACSLLQFIQNATSTWPRLWTFVATTRIKLVSIGQLVARMRIRKAQLSSSEGDEQA</sequence>